<dbReference type="PROSITE" id="PS51257">
    <property type="entry name" value="PROKAR_LIPOPROTEIN"/>
    <property type="match status" value="1"/>
</dbReference>
<evidence type="ECO:0000256" key="1">
    <source>
        <dbReference type="SAM" id="SignalP"/>
    </source>
</evidence>
<organism evidence="2 3">
    <name type="scientific">Zoogloea dura</name>
    <dbReference type="NCBI Taxonomy" id="2728840"/>
    <lineage>
        <taxon>Bacteria</taxon>
        <taxon>Pseudomonadati</taxon>
        <taxon>Pseudomonadota</taxon>
        <taxon>Betaproteobacteria</taxon>
        <taxon>Rhodocyclales</taxon>
        <taxon>Zoogloeaceae</taxon>
        <taxon>Zoogloea</taxon>
    </lineage>
</organism>
<evidence type="ECO:0000313" key="3">
    <source>
        <dbReference type="Proteomes" id="UP000580043"/>
    </source>
</evidence>
<evidence type="ECO:0000313" key="2">
    <source>
        <dbReference type="EMBL" id="NML26441.1"/>
    </source>
</evidence>
<reference evidence="2 3" key="1">
    <citation type="submission" date="2020-04" db="EMBL/GenBank/DDBJ databases">
        <title>Zoogloea sp. G-4-1-14 isolated from soil.</title>
        <authorList>
            <person name="Dahal R.H."/>
        </authorList>
    </citation>
    <scope>NUCLEOTIDE SEQUENCE [LARGE SCALE GENOMIC DNA]</scope>
    <source>
        <strain evidence="2 3">G-4-1-14</strain>
    </source>
</reference>
<accession>A0A848GA69</accession>
<keyword evidence="3" id="KW-1185">Reference proteome</keyword>
<dbReference type="RefSeq" id="WP_169145980.1">
    <property type="nucleotide sequence ID" value="NZ_JABBGA010000008.1"/>
</dbReference>
<feature type="signal peptide" evidence="1">
    <location>
        <begin position="1"/>
        <end position="17"/>
    </location>
</feature>
<dbReference type="PIRSF" id="PIRSF016481">
    <property type="entry name" value="Pilus_assembly_PilP"/>
    <property type="match status" value="1"/>
</dbReference>
<keyword evidence="1" id="KW-0732">Signal</keyword>
<dbReference type="AlphaFoldDB" id="A0A848GA69"/>
<proteinExistence type="predicted"/>
<name>A0A848GA69_9RHOO</name>
<dbReference type="Gene3D" id="2.30.30.830">
    <property type="match status" value="1"/>
</dbReference>
<dbReference type="Pfam" id="PF04351">
    <property type="entry name" value="PilP"/>
    <property type="match status" value="1"/>
</dbReference>
<comment type="caution">
    <text evidence="2">The sequence shown here is derived from an EMBL/GenBank/DDBJ whole genome shotgun (WGS) entry which is preliminary data.</text>
</comment>
<protein>
    <submittedName>
        <fullName evidence="2">Pilus assembly protein PilP</fullName>
    </submittedName>
</protein>
<dbReference type="Proteomes" id="UP000580043">
    <property type="component" value="Unassembled WGS sequence"/>
</dbReference>
<feature type="chain" id="PRO_5032660231" evidence="1">
    <location>
        <begin position="18"/>
        <end position="175"/>
    </location>
</feature>
<dbReference type="InterPro" id="IPR007446">
    <property type="entry name" value="PilP"/>
</dbReference>
<dbReference type="EMBL" id="JABBGA010000008">
    <property type="protein sequence ID" value="NML26441.1"/>
    <property type="molecule type" value="Genomic_DNA"/>
</dbReference>
<gene>
    <name evidence="2" type="ORF">HHL15_11860</name>
</gene>
<sequence>MMRLTLVVPAMVMLALAGCSDQQDDLRTWMAEASRDLKPNLKPLPPIQKAVEVSYEGASLVDPFRPAKLEPDKKGGQFAPDANRRREPLESYPLESLKMVGVLMKGGQAHAIVVVDKTLHQVRVGNYLGQNYGRITAIAESEITLKELVEDAGGEWTERISTLQLQEQAPQEAKK</sequence>